<dbReference type="RefSeq" id="WP_020875873.1">
    <property type="nucleotide sequence ID" value="NZ_ATHJ01000062.1"/>
</dbReference>
<keyword evidence="3" id="KW-0479">Metal-binding</keyword>
<name>S7U0F3_DESML</name>
<dbReference type="InterPro" id="IPR017896">
    <property type="entry name" value="4Fe4S_Fe-S-bd"/>
</dbReference>
<dbReference type="SUPFAM" id="SSF54862">
    <property type="entry name" value="4Fe-4S ferredoxins"/>
    <property type="match status" value="1"/>
</dbReference>
<keyword evidence="1" id="KW-0813">Transport</keyword>
<dbReference type="OrthoDB" id="9789030at2"/>
<dbReference type="PANTHER" id="PTHR42859">
    <property type="entry name" value="OXIDOREDUCTASE"/>
    <property type="match status" value="1"/>
</dbReference>
<evidence type="ECO:0000256" key="3">
    <source>
        <dbReference type="ARBA" id="ARBA00022723"/>
    </source>
</evidence>
<keyword evidence="6" id="KW-0411">Iron-sulfur</keyword>
<evidence type="ECO:0000256" key="1">
    <source>
        <dbReference type="ARBA" id="ARBA00022448"/>
    </source>
</evidence>
<dbReference type="CDD" id="cd10550">
    <property type="entry name" value="DMSOR_beta_like"/>
    <property type="match status" value="1"/>
</dbReference>
<keyword evidence="2" id="KW-0004">4Fe-4S</keyword>
<protein>
    <submittedName>
        <fullName evidence="8">4Fe-4S ferredoxin, iron-sulpur binding domain-containing protein</fullName>
    </submittedName>
</protein>
<gene>
    <name evidence="8" type="ORF">dsmv_1489</name>
</gene>
<proteinExistence type="predicted"/>
<evidence type="ECO:0000313" key="9">
    <source>
        <dbReference type="Proteomes" id="UP000014977"/>
    </source>
</evidence>
<dbReference type="InterPro" id="IPR050294">
    <property type="entry name" value="RnfB_subfamily"/>
</dbReference>
<evidence type="ECO:0000256" key="5">
    <source>
        <dbReference type="ARBA" id="ARBA00023004"/>
    </source>
</evidence>
<dbReference type="PANTHER" id="PTHR42859:SF10">
    <property type="entry name" value="DIMETHYLSULFOXIDE REDUCTASE CHAIN B"/>
    <property type="match status" value="1"/>
</dbReference>
<dbReference type="PROSITE" id="PS51379">
    <property type="entry name" value="4FE4S_FER_2"/>
    <property type="match status" value="3"/>
</dbReference>
<dbReference type="EMBL" id="ATHJ01000062">
    <property type="protein sequence ID" value="EPR42906.1"/>
    <property type="molecule type" value="Genomic_DNA"/>
</dbReference>
<dbReference type="Gene3D" id="3.30.70.20">
    <property type="match status" value="2"/>
</dbReference>
<dbReference type="AlphaFoldDB" id="S7U0F3"/>
<feature type="domain" description="4Fe-4S ferredoxin-type" evidence="7">
    <location>
        <begin position="43"/>
        <end position="74"/>
    </location>
</feature>
<comment type="caution">
    <text evidence="8">The sequence shown here is derived from an EMBL/GenBank/DDBJ whole genome shotgun (WGS) entry which is preliminary data.</text>
</comment>
<dbReference type="GO" id="GO:0051539">
    <property type="term" value="F:4 iron, 4 sulfur cluster binding"/>
    <property type="evidence" value="ECO:0007669"/>
    <property type="project" value="UniProtKB-KW"/>
</dbReference>
<keyword evidence="5" id="KW-0408">Iron</keyword>
<evidence type="ECO:0000259" key="7">
    <source>
        <dbReference type="PROSITE" id="PS51379"/>
    </source>
</evidence>
<dbReference type="eggNOG" id="COG1142">
    <property type="taxonomic scope" value="Bacteria"/>
</dbReference>
<feature type="domain" description="4Fe-4S ferredoxin-type" evidence="7">
    <location>
        <begin position="2"/>
        <end position="32"/>
    </location>
</feature>
<feature type="domain" description="4Fe-4S ferredoxin-type" evidence="7">
    <location>
        <begin position="76"/>
        <end position="105"/>
    </location>
</feature>
<evidence type="ECO:0000256" key="4">
    <source>
        <dbReference type="ARBA" id="ARBA00022982"/>
    </source>
</evidence>
<dbReference type="Pfam" id="PF13247">
    <property type="entry name" value="Fer4_11"/>
    <property type="match status" value="1"/>
</dbReference>
<reference evidence="8 9" key="1">
    <citation type="journal article" date="2013" name="Genome Announc.">
        <title>Draft genome sequences for three mercury-methylating, sulfate-reducing bacteria.</title>
        <authorList>
            <person name="Brown S.D."/>
            <person name="Hurt R.A.Jr."/>
            <person name="Gilmour C.C."/>
            <person name="Elias D.A."/>
        </authorList>
    </citation>
    <scope>NUCLEOTIDE SEQUENCE [LARGE SCALE GENOMIC DNA]</scope>
    <source>
        <strain evidence="8 9">DSM 2059</strain>
    </source>
</reference>
<organism evidence="8 9">
    <name type="scientific">Desulfococcus multivorans DSM 2059</name>
    <dbReference type="NCBI Taxonomy" id="1121405"/>
    <lineage>
        <taxon>Bacteria</taxon>
        <taxon>Pseudomonadati</taxon>
        <taxon>Thermodesulfobacteriota</taxon>
        <taxon>Desulfobacteria</taxon>
        <taxon>Desulfobacterales</taxon>
        <taxon>Desulfococcaceae</taxon>
        <taxon>Desulfococcus</taxon>
    </lineage>
</organism>
<evidence type="ECO:0000256" key="2">
    <source>
        <dbReference type="ARBA" id="ARBA00022485"/>
    </source>
</evidence>
<dbReference type="STRING" id="897.B2D07_01205"/>
<sequence>MKVVYVDVNRCLGCMSCQRVCIFHQARKCNGQTPNIWVSVDMDRRKIFTSTCLQCRSAACLKACPVGALSRDPETQAVVVNEQVCVGCGVCVIACPFGNINMEPRIRVAAKCDLCGGSPECVQVCMAQALHFGDLNELAEIKRRQVRDKSETTLLIRAVEKKDVTSE</sequence>
<dbReference type="GO" id="GO:0046872">
    <property type="term" value="F:metal ion binding"/>
    <property type="evidence" value="ECO:0007669"/>
    <property type="project" value="UniProtKB-KW"/>
</dbReference>
<accession>S7U0F3</accession>
<evidence type="ECO:0000256" key="6">
    <source>
        <dbReference type="ARBA" id="ARBA00023014"/>
    </source>
</evidence>
<keyword evidence="9" id="KW-1185">Reference proteome</keyword>
<evidence type="ECO:0000313" key="8">
    <source>
        <dbReference type="EMBL" id="EPR42906.1"/>
    </source>
</evidence>
<dbReference type="PROSITE" id="PS00198">
    <property type="entry name" value="4FE4S_FER_1"/>
    <property type="match status" value="1"/>
</dbReference>
<dbReference type="InterPro" id="IPR017900">
    <property type="entry name" value="4Fe4S_Fe_S_CS"/>
</dbReference>
<keyword evidence="4" id="KW-0249">Electron transport</keyword>
<dbReference type="Proteomes" id="UP000014977">
    <property type="component" value="Unassembled WGS sequence"/>
</dbReference>